<accession>A0AAV4F181</accession>
<evidence type="ECO:0000313" key="3">
    <source>
        <dbReference type="Proteomes" id="UP000762676"/>
    </source>
</evidence>
<keyword evidence="3" id="KW-1185">Reference proteome</keyword>
<sequence>MSLETKRSSLISEVFKKGKFITWAQVVFYLPLSAIFYFIDVSGLNAIAGNASLDTAPPGTGKANIACRCWDVPERWGDVSLVRGAFLIEEEMGRERDRDRESN</sequence>
<evidence type="ECO:0000256" key="1">
    <source>
        <dbReference type="SAM" id="Phobius"/>
    </source>
</evidence>
<feature type="transmembrane region" description="Helical" evidence="1">
    <location>
        <begin position="20"/>
        <end position="39"/>
    </location>
</feature>
<reference evidence="2 3" key="1">
    <citation type="journal article" date="2021" name="Elife">
        <title>Chloroplast acquisition without the gene transfer in kleptoplastic sea slugs, Plakobranchus ocellatus.</title>
        <authorList>
            <person name="Maeda T."/>
            <person name="Takahashi S."/>
            <person name="Yoshida T."/>
            <person name="Shimamura S."/>
            <person name="Takaki Y."/>
            <person name="Nagai Y."/>
            <person name="Toyoda A."/>
            <person name="Suzuki Y."/>
            <person name="Arimoto A."/>
            <person name="Ishii H."/>
            <person name="Satoh N."/>
            <person name="Nishiyama T."/>
            <person name="Hasebe M."/>
            <person name="Maruyama T."/>
            <person name="Minagawa J."/>
            <person name="Obokata J."/>
            <person name="Shigenobu S."/>
        </authorList>
    </citation>
    <scope>NUCLEOTIDE SEQUENCE [LARGE SCALE GENOMIC DNA]</scope>
</reference>
<evidence type="ECO:0000313" key="2">
    <source>
        <dbReference type="EMBL" id="GFR67118.1"/>
    </source>
</evidence>
<dbReference type="Proteomes" id="UP000762676">
    <property type="component" value="Unassembled WGS sequence"/>
</dbReference>
<keyword evidence="1" id="KW-1133">Transmembrane helix</keyword>
<name>A0AAV4F181_9GAST</name>
<gene>
    <name evidence="2" type="ORF">ElyMa_005575700</name>
</gene>
<dbReference type="AlphaFoldDB" id="A0AAV4F181"/>
<comment type="caution">
    <text evidence="2">The sequence shown here is derived from an EMBL/GenBank/DDBJ whole genome shotgun (WGS) entry which is preliminary data.</text>
</comment>
<keyword evidence="1" id="KW-0472">Membrane</keyword>
<protein>
    <submittedName>
        <fullName evidence="2">Uncharacterized protein</fullName>
    </submittedName>
</protein>
<dbReference type="EMBL" id="BMAT01011122">
    <property type="protein sequence ID" value="GFR67118.1"/>
    <property type="molecule type" value="Genomic_DNA"/>
</dbReference>
<proteinExistence type="predicted"/>
<organism evidence="2 3">
    <name type="scientific">Elysia marginata</name>
    <dbReference type="NCBI Taxonomy" id="1093978"/>
    <lineage>
        <taxon>Eukaryota</taxon>
        <taxon>Metazoa</taxon>
        <taxon>Spiralia</taxon>
        <taxon>Lophotrochozoa</taxon>
        <taxon>Mollusca</taxon>
        <taxon>Gastropoda</taxon>
        <taxon>Heterobranchia</taxon>
        <taxon>Euthyneura</taxon>
        <taxon>Panpulmonata</taxon>
        <taxon>Sacoglossa</taxon>
        <taxon>Placobranchoidea</taxon>
        <taxon>Plakobranchidae</taxon>
        <taxon>Elysia</taxon>
    </lineage>
</organism>
<keyword evidence="1" id="KW-0812">Transmembrane</keyword>